<feature type="compositionally biased region" description="Low complexity" evidence="1">
    <location>
        <begin position="402"/>
        <end position="419"/>
    </location>
</feature>
<feature type="compositionally biased region" description="Basic residues" evidence="1">
    <location>
        <begin position="460"/>
        <end position="475"/>
    </location>
</feature>
<protein>
    <submittedName>
        <fullName evidence="2">Uncharacterized protein</fullName>
    </submittedName>
</protein>
<evidence type="ECO:0000313" key="3">
    <source>
        <dbReference type="Proteomes" id="UP000612055"/>
    </source>
</evidence>
<feature type="region of interest" description="Disordered" evidence="1">
    <location>
        <begin position="402"/>
        <end position="535"/>
    </location>
</feature>
<feature type="compositionally biased region" description="Low complexity" evidence="1">
    <location>
        <begin position="432"/>
        <end position="449"/>
    </location>
</feature>
<dbReference type="AlphaFoldDB" id="A0A835XYT0"/>
<feature type="compositionally biased region" description="Basic and acidic residues" evidence="1">
    <location>
        <begin position="839"/>
        <end position="851"/>
    </location>
</feature>
<feature type="compositionally biased region" description="Pro residues" evidence="1">
    <location>
        <begin position="420"/>
        <end position="431"/>
    </location>
</feature>
<sequence length="864" mass="88853">MPVSDGEPDVPIPPPEAFRAPGQPEDVWPSFSFQSLIVASEYVAALSEFLAWNYPKGTHHLHRHRLVAVHAARDFIAAADGAPPPAPPPVPGPSASEDARWAYTTYRVWAAFTFCYFRGARLLTANQGAADASSQAAVRASRWLRRLVGNYGWRREGEVQDAANAWTQSMRRRLQELVPELAGRTARDWAGAGEGLEATQRRTVEARKGKSAEAYHPAYPYLFTHGFSDNRFKFTALDNLENSRAKYRFVRGSCGVPAWYSQGDNSALGLLLLSDVIQSFNHAMSELDVSARGEVVRPFFDNVVLSNDTQLPPHRDYRYPAFLAACCLGWELALERAAAWADRAAAFAGAAGGGDGPGVVLLPQEARALVDAELAAGVLGQLLAAPAAQPLPQTLLQVPPQAQPLAQAQAQAQPVAPVHQAPPPQPQPQPQPVVGLPPLQPLPVYQLHPHPQPQPQPNQHHPHHHQHHHHNHHNHYPPQPAQQPQPHRAPAAGPAGDHAGPSGSQPPAVPVKHEHEPQGGAGAGPGQASPGPQADTVALGMRTLSIESGGGLLPAASLFNGTATEDLAMLAREALGPSEILGDSGGHSLGLGLGLGPARDAAGTGPSAAAGGAAAGAAPPPAPPTPPPAALTELAERLREAAAAAGRLAAAHPGVYEGLSLHLRAVSGARDAVDAALAAHGPGGGAGPSHQPAPAAALANGGGAEGHNPGPLGTRTSQGAGPLTAVVRNPQAAGQPVGTPFGPGLMPALPPMPPIPVAGFKREREPGSEVGPLGPAGPMSIDGDSMGSLLGAGESLDGQRAGGDEEGADQGGSPGGASSMNSSDLPPSGYGSLMSLDELDMHMSKPVREGGPEGAAGPGAPAAP</sequence>
<feature type="compositionally biased region" description="Polar residues" evidence="1">
    <location>
        <begin position="816"/>
        <end position="825"/>
    </location>
</feature>
<proteinExistence type="predicted"/>
<gene>
    <name evidence="2" type="ORF">HYH03_010824</name>
</gene>
<organism evidence="2 3">
    <name type="scientific">Edaphochlamys debaryana</name>
    <dbReference type="NCBI Taxonomy" id="47281"/>
    <lineage>
        <taxon>Eukaryota</taxon>
        <taxon>Viridiplantae</taxon>
        <taxon>Chlorophyta</taxon>
        <taxon>core chlorophytes</taxon>
        <taxon>Chlorophyceae</taxon>
        <taxon>CS clade</taxon>
        <taxon>Chlamydomonadales</taxon>
        <taxon>Chlamydomonadales incertae sedis</taxon>
        <taxon>Edaphochlamys</taxon>
    </lineage>
</organism>
<feature type="compositionally biased region" description="Pro residues" evidence="1">
    <location>
        <begin position="618"/>
        <end position="629"/>
    </location>
</feature>
<feature type="region of interest" description="Disordered" evidence="1">
    <location>
        <begin position="600"/>
        <end position="630"/>
    </location>
</feature>
<name>A0A835XYT0_9CHLO</name>
<keyword evidence="3" id="KW-1185">Reference proteome</keyword>
<feature type="compositionally biased region" description="Low complexity" evidence="1">
    <location>
        <begin position="688"/>
        <end position="699"/>
    </location>
</feature>
<feature type="compositionally biased region" description="Low complexity" evidence="1">
    <location>
        <begin position="484"/>
        <end position="501"/>
    </location>
</feature>
<reference evidence="2" key="1">
    <citation type="journal article" date="2020" name="bioRxiv">
        <title>Comparative genomics of Chlamydomonas.</title>
        <authorList>
            <person name="Craig R.J."/>
            <person name="Hasan A.R."/>
            <person name="Ness R.W."/>
            <person name="Keightley P.D."/>
        </authorList>
    </citation>
    <scope>NUCLEOTIDE SEQUENCE</scope>
    <source>
        <strain evidence="2">CCAP 11/70</strain>
    </source>
</reference>
<comment type="caution">
    <text evidence="2">The sequence shown here is derived from an EMBL/GenBank/DDBJ whole genome shotgun (WGS) entry which is preliminary data.</text>
</comment>
<feature type="compositionally biased region" description="Low complexity" evidence="1">
    <location>
        <begin position="601"/>
        <end position="617"/>
    </location>
</feature>
<dbReference type="EMBL" id="JAEHOE010000058">
    <property type="protein sequence ID" value="KAG2490911.1"/>
    <property type="molecule type" value="Genomic_DNA"/>
</dbReference>
<feature type="region of interest" description="Disordered" evidence="1">
    <location>
        <begin position="680"/>
        <end position="864"/>
    </location>
</feature>
<dbReference type="Proteomes" id="UP000612055">
    <property type="component" value="Unassembled WGS sequence"/>
</dbReference>
<evidence type="ECO:0000256" key="1">
    <source>
        <dbReference type="SAM" id="MobiDB-lite"/>
    </source>
</evidence>
<evidence type="ECO:0000313" key="2">
    <source>
        <dbReference type="EMBL" id="KAG2490911.1"/>
    </source>
</evidence>
<accession>A0A835XYT0</accession>